<accession>A0ABW5X7A2</accession>
<keyword evidence="1" id="KW-0472">Membrane</keyword>
<feature type="transmembrane region" description="Helical" evidence="1">
    <location>
        <begin position="135"/>
        <end position="155"/>
    </location>
</feature>
<proteinExistence type="predicted"/>
<dbReference type="InterPro" id="IPR025367">
    <property type="entry name" value="DUF4271"/>
</dbReference>
<comment type="caution">
    <text evidence="2">The sequence shown here is derived from an EMBL/GenBank/DDBJ whole genome shotgun (WGS) entry which is preliminary data.</text>
</comment>
<feature type="transmembrane region" description="Helical" evidence="1">
    <location>
        <begin position="193"/>
        <end position="211"/>
    </location>
</feature>
<sequence length="217" mass="25737">MEAVERAYEYRDWITLLFIICFLLLVIAKSLYSQRFQEFISLLSSGKFISFKGKENRAFHPFNILMLLFQSIVTSIFIYIIYRYFFETEYSPLVIFIRIITAFICFVLIKTGVEKIVANIFELDEKIDYYLFQKFSYRSFLSILLFLSSLILIYAVQPNTLILAVIGIIIILGNAIAIFLIYKRYQGQLIQNWFYFILYLCALEIAPYYILFKVITK</sequence>
<dbReference type="Proteomes" id="UP001597438">
    <property type="component" value="Unassembled WGS sequence"/>
</dbReference>
<evidence type="ECO:0000313" key="3">
    <source>
        <dbReference type="Proteomes" id="UP001597438"/>
    </source>
</evidence>
<feature type="transmembrane region" description="Helical" evidence="1">
    <location>
        <begin position="62"/>
        <end position="84"/>
    </location>
</feature>
<evidence type="ECO:0000313" key="2">
    <source>
        <dbReference type="EMBL" id="MFD2834950.1"/>
    </source>
</evidence>
<dbReference type="RefSeq" id="WP_251740092.1">
    <property type="nucleotide sequence ID" value="NZ_JBHUOJ010000037.1"/>
</dbReference>
<feature type="transmembrane region" description="Helical" evidence="1">
    <location>
        <begin position="13"/>
        <end position="32"/>
    </location>
</feature>
<reference evidence="3" key="1">
    <citation type="journal article" date="2019" name="Int. J. Syst. Evol. Microbiol.">
        <title>The Global Catalogue of Microorganisms (GCM) 10K type strain sequencing project: providing services to taxonomists for standard genome sequencing and annotation.</title>
        <authorList>
            <consortium name="The Broad Institute Genomics Platform"/>
            <consortium name="The Broad Institute Genome Sequencing Center for Infectious Disease"/>
            <person name="Wu L."/>
            <person name="Ma J."/>
        </authorList>
    </citation>
    <scope>NUCLEOTIDE SEQUENCE [LARGE SCALE GENOMIC DNA]</scope>
    <source>
        <strain evidence="3">KCTC 52925</strain>
    </source>
</reference>
<evidence type="ECO:0000256" key="1">
    <source>
        <dbReference type="SAM" id="Phobius"/>
    </source>
</evidence>
<keyword evidence="1" id="KW-0812">Transmembrane</keyword>
<keyword evidence="1" id="KW-1133">Transmembrane helix</keyword>
<feature type="transmembrane region" description="Helical" evidence="1">
    <location>
        <begin position="90"/>
        <end position="109"/>
    </location>
</feature>
<dbReference type="EMBL" id="JBHUOJ010000037">
    <property type="protein sequence ID" value="MFD2834950.1"/>
    <property type="molecule type" value="Genomic_DNA"/>
</dbReference>
<feature type="transmembrane region" description="Helical" evidence="1">
    <location>
        <begin position="161"/>
        <end position="181"/>
    </location>
</feature>
<gene>
    <name evidence="2" type="ORF">ACFSYS_16785</name>
</gene>
<dbReference type="Pfam" id="PF14093">
    <property type="entry name" value="DUF4271"/>
    <property type="match status" value="1"/>
</dbReference>
<keyword evidence="3" id="KW-1185">Reference proteome</keyword>
<name>A0ABW5X7A2_9FLAO</name>
<protein>
    <submittedName>
        <fullName evidence="2">DUF4271 domain-containing protein</fullName>
    </submittedName>
</protein>
<organism evidence="2 3">
    <name type="scientific">Christiangramia antarctica</name>
    <dbReference type="NCBI Taxonomy" id="2058158"/>
    <lineage>
        <taxon>Bacteria</taxon>
        <taxon>Pseudomonadati</taxon>
        <taxon>Bacteroidota</taxon>
        <taxon>Flavobacteriia</taxon>
        <taxon>Flavobacteriales</taxon>
        <taxon>Flavobacteriaceae</taxon>
        <taxon>Christiangramia</taxon>
    </lineage>
</organism>